<proteinExistence type="predicted"/>
<evidence type="ECO:0000313" key="3">
    <source>
        <dbReference type="Proteomes" id="UP000829401"/>
    </source>
</evidence>
<dbReference type="OrthoDB" id="2376742at2"/>
<dbReference type="AlphaFoldDB" id="T0BUS4"/>
<dbReference type="eggNOG" id="ENOG5033AHG">
    <property type="taxonomic scope" value="Bacteria"/>
</dbReference>
<dbReference type="Pfam" id="PF07872">
    <property type="entry name" value="DUF1659"/>
    <property type="match status" value="1"/>
</dbReference>
<dbReference type="RefSeq" id="WP_021297392.1">
    <property type="nucleotide sequence ID" value="NZ_AURB01000151.1"/>
</dbReference>
<dbReference type="Proteomes" id="UP000829401">
    <property type="component" value="Chromosome"/>
</dbReference>
<sequence>MAQTTPVSRILQIQTQNGTTASGQPKMRNTNYANVAMNASDDDLLAVGQALAALIGEPLVQIARVDQVVITQDASASTSPTTGA</sequence>
<keyword evidence="3" id="KW-1185">Reference proteome</keyword>
<dbReference type="EMBL" id="CP080467">
    <property type="protein sequence ID" value="UNO49697.1"/>
    <property type="molecule type" value="Genomic_DNA"/>
</dbReference>
<organism evidence="2 3">
    <name type="scientific">Alicyclobacillus acidoterrestris (strain ATCC 49025 / DSM 3922 / CIP 106132 / NCIMB 13137 / GD3B)</name>
    <dbReference type="NCBI Taxonomy" id="1356854"/>
    <lineage>
        <taxon>Bacteria</taxon>
        <taxon>Bacillati</taxon>
        <taxon>Bacillota</taxon>
        <taxon>Bacilli</taxon>
        <taxon>Bacillales</taxon>
        <taxon>Alicyclobacillaceae</taxon>
        <taxon>Alicyclobacillus</taxon>
    </lineage>
</organism>
<accession>A0A9E6ZHI3</accession>
<feature type="domain" description="DUF1659" evidence="1">
    <location>
        <begin position="3"/>
        <end position="72"/>
    </location>
</feature>
<evidence type="ECO:0000259" key="1">
    <source>
        <dbReference type="Pfam" id="PF07872"/>
    </source>
</evidence>
<dbReference type="KEGG" id="aaco:K1I37_03950"/>
<dbReference type="InterPro" id="IPR012454">
    <property type="entry name" value="DUF1659"/>
</dbReference>
<evidence type="ECO:0000313" key="2">
    <source>
        <dbReference type="EMBL" id="UNO49697.1"/>
    </source>
</evidence>
<name>T0BUS4_ALIAG</name>
<reference evidence="3" key="1">
    <citation type="journal article" date="2022" name="G3 (Bethesda)">
        <title>Unveiling the complete genome sequence of Alicyclobacillus acidoterrestris DSM 3922T, a taint-producing strain.</title>
        <authorList>
            <person name="Leonardo I.C."/>
            <person name="Barreto Crespo M.T."/>
            <person name="Gaspar F.B."/>
        </authorList>
    </citation>
    <scope>NUCLEOTIDE SEQUENCE [LARGE SCALE GENOMIC DNA]</scope>
    <source>
        <strain evidence="3">DSM 3922</strain>
    </source>
</reference>
<accession>T0BUS4</accession>
<protein>
    <submittedName>
        <fullName evidence="2">DUF1659 domain-containing protein</fullName>
    </submittedName>
</protein>
<gene>
    <name evidence="2" type="ORF">K1I37_03950</name>
</gene>